<dbReference type="GO" id="GO:0005524">
    <property type="term" value="F:ATP binding"/>
    <property type="evidence" value="ECO:0007669"/>
    <property type="project" value="InterPro"/>
</dbReference>
<dbReference type="Gene3D" id="3.40.50.300">
    <property type="entry name" value="P-loop containing nucleotide triphosphate hydrolases"/>
    <property type="match status" value="1"/>
</dbReference>
<proteinExistence type="predicted"/>
<dbReference type="SUPFAM" id="SSF52540">
    <property type="entry name" value="P-loop containing nucleoside triphosphate hydrolases"/>
    <property type="match status" value="1"/>
</dbReference>
<dbReference type="EMBL" id="JACHEQ010000010">
    <property type="protein sequence ID" value="MBB5356068.1"/>
    <property type="molecule type" value="Genomic_DNA"/>
</dbReference>
<dbReference type="GO" id="GO:0016887">
    <property type="term" value="F:ATP hydrolysis activity"/>
    <property type="evidence" value="ECO:0007669"/>
    <property type="project" value="InterPro"/>
</dbReference>
<keyword evidence="3" id="KW-1185">Reference proteome</keyword>
<evidence type="ECO:0000259" key="1">
    <source>
        <dbReference type="Pfam" id="PF13304"/>
    </source>
</evidence>
<dbReference type="PANTHER" id="PTHR43581">
    <property type="entry name" value="ATP/GTP PHOSPHATASE"/>
    <property type="match status" value="1"/>
</dbReference>
<dbReference type="RefSeq" id="WP_183243549.1">
    <property type="nucleotide sequence ID" value="NZ_JACHEQ010000010.1"/>
</dbReference>
<comment type="caution">
    <text evidence="2">The sequence shown here is derived from an EMBL/GenBank/DDBJ whole genome shotgun (WGS) entry which is preliminary data.</text>
</comment>
<evidence type="ECO:0000313" key="3">
    <source>
        <dbReference type="Proteomes" id="UP000583699"/>
    </source>
</evidence>
<accession>A0A7W8N906</accession>
<dbReference type="Proteomes" id="UP000583699">
    <property type="component" value="Unassembled WGS sequence"/>
</dbReference>
<reference evidence="2 3" key="1">
    <citation type="submission" date="2020-08" db="EMBL/GenBank/DDBJ databases">
        <title>Genomic Encyclopedia of Type Strains, Phase IV (KMG-IV): sequencing the most valuable type-strain genomes for metagenomic binning, comparative biology and taxonomic classification.</title>
        <authorList>
            <person name="Goeker M."/>
        </authorList>
    </citation>
    <scope>NUCLEOTIDE SEQUENCE [LARGE SCALE GENOMIC DNA]</scope>
    <source>
        <strain evidence="2 3">DSM 19169</strain>
    </source>
</reference>
<dbReference type="AlphaFoldDB" id="A0A7W8N906"/>
<name>A0A7W8N906_9BACL</name>
<gene>
    <name evidence="2" type="ORF">HNR43_002048</name>
</gene>
<dbReference type="InterPro" id="IPR027417">
    <property type="entry name" value="P-loop_NTPase"/>
</dbReference>
<organism evidence="2 3">
    <name type="scientific">Anoxybacillus mongoliensis</name>
    <dbReference type="NCBI Taxonomy" id="452565"/>
    <lineage>
        <taxon>Bacteria</taxon>
        <taxon>Bacillati</taxon>
        <taxon>Bacillota</taxon>
        <taxon>Bacilli</taxon>
        <taxon>Bacillales</taxon>
        <taxon>Anoxybacillaceae</taxon>
        <taxon>Anoxybacillus</taxon>
    </lineage>
</organism>
<dbReference type="InterPro" id="IPR003959">
    <property type="entry name" value="ATPase_AAA_core"/>
</dbReference>
<sequence length="356" mass="40759">MIRSVEIENFKSLNHIALNNLGRLNLFGGKNNVGKTTLLEALFLFFDRMNPNMLIRQYNWRGVTGIPVRSDTMFAPIFYNFDLKETIKIKILREHGVEEVMSLCFQDENQQVFSIPINREESFGSSNEAIQSMVKIEYRDGKRGERDLFHFFINTSGGFGMQIVQAKFKEIQNAYFLGSKIPFNPVETAVRYGELDIRGEAEQLLPYLQTIEPRLKKLVSVALPNGESMLYGDIGLSKKVPFAYMGDGLSRLLTILLAIAYTREGIILIDEIENGFHYSKMPKIWEILMKAATDYGCQIFATTHSYECLSSAVSGISEGNRDFRYIRLERVGEKIIPKTFTFSELEMAIEQGWEVR</sequence>
<dbReference type="InterPro" id="IPR051396">
    <property type="entry name" value="Bact_Antivir_Def_Nuclease"/>
</dbReference>
<dbReference type="PANTHER" id="PTHR43581:SF4">
    <property type="entry name" value="ATP_GTP PHOSPHATASE"/>
    <property type="match status" value="1"/>
</dbReference>
<feature type="domain" description="ATPase AAA-type core" evidence="1">
    <location>
        <begin position="29"/>
        <end position="307"/>
    </location>
</feature>
<evidence type="ECO:0000313" key="2">
    <source>
        <dbReference type="EMBL" id="MBB5356068.1"/>
    </source>
</evidence>
<dbReference type="Pfam" id="PF13304">
    <property type="entry name" value="AAA_21"/>
    <property type="match status" value="1"/>
</dbReference>
<protein>
    <recommendedName>
        <fullName evidence="1">ATPase AAA-type core domain-containing protein</fullName>
    </recommendedName>
</protein>